<organism evidence="1 2">
    <name type="scientific">Amniculicola lignicola CBS 123094</name>
    <dbReference type="NCBI Taxonomy" id="1392246"/>
    <lineage>
        <taxon>Eukaryota</taxon>
        <taxon>Fungi</taxon>
        <taxon>Dikarya</taxon>
        <taxon>Ascomycota</taxon>
        <taxon>Pezizomycotina</taxon>
        <taxon>Dothideomycetes</taxon>
        <taxon>Pleosporomycetidae</taxon>
        <taxon>Pleosporales</taxon>
        <taxon>Amniculicolaceae</taxon>
        <taxon>Amniculicola</taxon>
    </lineage>
</organism>
<gene>
    <name evidence="1" type="ORF">P154DRAFT_578411</name>
</gene>
<evidence type="ECO:0000313" key="1">
    <source>
        <dbReference type="EMBL" id="KAF1997880.1"/>
    </source>
</evidence>
<evidence type="ECO:0000313" key="2">
    <source>
        <dbReference type="Proteomes" id="UP000799779"/>
    </source>
</evidence>
<dbReference type="EMBL" id="ML977608">
    <property type="protein sequence ID" value="KAF1997880.1"/>
    <property type="molecule type" value="Genomic_DNA"/>
</dbReference>
<dbReference type="Proteomes" id="UP000799779">
    <property type="component" value="Unassembled WGS sequence"/>
</dbReference>
<protein>
    <submittedName>
        <fullName evidence="1">Uncharacterized protein</fullName>
    </submittedName>
</protein>
<reference evidence="1" key="1">
    <citation type="journal article" date="2020" name="Stud. Mycol.">
        <title>101 Dothideomycetes genomes: a test case for predicting lifestyles and emergence of pathogens.</title>
        <authorList>
            <person name="Haridas S."/>
            <person name="Albert R."/>
            <person name="Binder M."/>
            <person name="Bloem J."/>
            <person name="Labutti K."/>
            <person name="Salamov A."/>
            <person name="Andreopoulos B."/>
            <person name="Baker S."/>
            <person name="Barry K."/>
            <person name="Bills G."/>
            <person name="Bluhm B."/>
            <person name="Cannon C."/>
            <person name="Castanera R."/>
            <person name="Culley D."/>
            <person name="Daum C."/>
            <person name="Ezra D."/>
            <person name="Gonzalez J."/>
            <person name="Henrissat B."/>
            <person name="Kuo A."/>
            <person name="Liang C."/>
            <person name="Lipzen A."/>
            <person name="Lutzoni F."/>
            <person name="Magnuson J."/>
            <person name="Mondo S."/>
            <person name="Nolan M."/>
            <person name="Ohm R."/>
            <person name="Pangilinan J."/>
            <person name="Park H.-J."/>
            <person name="Ramirez L."/>
            <person name="Alfaro M."/>
            <person name="Sun H."/>
            <person name="Tritt A."/>
            <person name="Yoshinaga Y."/>
            <person name="Zwiers L.-H."/>
            <person name="Turgeon B."/>
            <person name="Goodwin S."/>
            <person name="Spatafora J."/>
            <person name="Crous P."/>
            <person name="Grigoriev I."/>
        </authorList>
    </citation>
    <scope>NUCLEOTIDE SEQUENCE</scope>
    <source>
        <strain evidence="1">CBS 123094</strain>
    </source>
</reference>
<sequence length="116" mass="12642">MALPTLSLTDAFPTAVGLVQPITATANALLAQVRSALRKSAGCASWSPRWRPASARLREARIPGREVWLELHDLGVGAEQSLMGRARWERRLHTVASPERLLTAGAFSAFPRESLL</sequence>
<keyword evidence="2" id="KW-1185">Reference proteome</keyword>
<proteinExistence type="predicted"/>
<accession>A0A6A5W7F5</accession>
<dbReference type="AlphaFoldDB" id="A0A6A5W7F5"/>
<name>A0A6A5W7F5_9PLEO</name>